<keyword evidence="10" id="KW-1185">Reference proteome</keyword>
<organism evidence="9 10">
    <name type="scientific">Pelagicoccus mobilis</name>
    <dbReference type="NCBI Taxonomy" id="415221"/>
    <lineage>
        <taxon>Bacteria</taxon>
        <taxon>Pseudomonadati</taxon>
        <taxon>Verrucomicrobiota</taxon>
        <taxon>Opitutia</taxon>
        <taxon>Puniceicoccales</taxon>
        <taxon>Pelagicoccaceae</taxon>
        <taxon>Pelagicoccus</taxon>
    </lineage>
</organism>
<keyword evidence="5" id="KW-0378">Hydrolase</keyword>
<dbReference type="SUPFAM" id="SSF51445">
    <property type="entry name" value="(Trans)glycosidases"/>
    <property type="match status" value="1"/>
</dbReference>
<comment type="function">
    <text evidence="1">Alpha-L-fucosidase is responsible for hydrolyzing the alpha-1,6-linked fucose joined to the reducing-end N-acetylglucosamine of the carbohydrate moieties of glycoproteins.</text>
</comment>
<evidence type="ECO:0000259" key="7">
    <source>
        <dbReference type="Pfam" id="PF01120"/>
    </source>
</evidence>
<gene>
    <name evidence="9" type="ORF">JIN87_02935</name>
</gene>
<keyword evidence="4" id="KW-0732">Signal</keyword>
<dbReference type="InterPro" id="IPR031919">
    <property type="entry name" value="Fucosidase_C"/>
</dbReference>
<dbReference type="Gene3D" id="3.20.20.80">
    <property type="entry name" value="Glycosidases"/>
    <property type="match status" value="1"/>
</dbReference>
<dbReference type="EC" id="3.2.1.51" evidence="3"/>
<name>A0A934RUR9_9BACT</name>
<dbReference type="InterPro" id="IPR016286">
    <property type="entry name" value="FUC_metazoa-typ"/>
</dbReference>
<dbReference type="Pfam" id="PF01120">
    <property type="entry name" value="Alpha_L_fucos"/>
    <property type="match status" value="1"/>
</dbReference>
<dbReference type="InterPro" id="IPR057739">
    <property type="entry name" value="Glyco_hydro_29_N"/>
</dbReference>
<dbReference type="InterPro" id="IPR000933">
    <property type="entry name" value="Glyco_hydro_29"/>
</dbReference>
<evidence type="ECO:0000256" key="6">
    <source>
        <dbReference type="ARBA" id="ARBA00023295"/>
    </source>
</evidence>
<dbReference type="PANTHER" id="PTHR10030">
    <property type="entry name" value="ALPHA-L-FUCOSIDASE"/>
    <property type="match status" value="1"/>
</dbReference>
<evidence type="ECO:0000259" key="8">
    <source>
        <dbReference type="Pfam" id="PF16757"/>
    </source>
</evidence>
<accession>A0A934RUR9</accession>
<comment type="similarity">
    <text evidence="2">Belongs to the glycosyl hydrolase 29 family.</text>
</comment>
<dbReference type="AlphaFoldDB" id="A0A934RUR9"/>
<proteinExistence type="inferred from homology"/>
<evidence type="ECO:0000313" key="10">
    <source>
        <dbReference type="Proteomes" id="UP000617628"/>
    </source>
</evidence>
<dbReference type="PANTHER" id="PTHR10030:SF37">
    <property type="entry name" value="ALPHA-L-FUCOSIDASE-RELATED"/>
    <property type="match status" value="1"/>
</dbReference>
<dbReference type="InterPro" id="IPR017853">
    <property type="entry name" value="GH"/>
</dbReference>
<keyword evidence="6" id="KW-0326">Glycosidase</keyword>
<reference evidence="9" key="1">
    <citation type="submission" date="2021-01" db="EMBL/GenBank/DDBJ databases">
        <title>Modified the classification status of verrucomicrobia.</title>
        <authorList>
            <person name="Feng X."/>
        </authorList>
    </citation>
    <scope>NUCLEOTIDE SEQUENCE</scope>
    <source>
        <strain evidence="9">KCTC 13126</strain>
    </source>
</reference>
<evidence type="ECO:0000256" key="4">
    <source>
        <dbReference type="ARBA" id="ARBA00022729"/>
    </source>
</evidence>
<dbReference type="SMART" id="SM00812">
    <property type="entry name" value="Alpha_L_fucos"/>
    <property type="match status" value="1"/>
</dbReference>
<dbReference type="Proteomes" id="UP000617628">
    <property type="component" value="Unassembled WGS sequence"/>
</dbReference>
<feature type="domain" description="Glycoside hydrolase family 29 N-terminal" evidence="7">
    <location>
        <begin position="18"/>
        <end position="391"/>
    </location>
</feature>
<protein>
    <recommendedName>
        <fullName evidence="3">alpha-L-fucosidase</fullName>
        <ecNumber evidence="3">3.2.1.51</ecNumber>
    </recommendedName>
</protein>
<dbReference type="PIRSF" id="PIRSF001092">
    <property type="entry name" value="Alpha-L-fucosidase"/>
    <property type="match status" value="1"/>
</dbReference>
<dbReference type="GO" id="GO:0006004">
    <property type="term" value="P:fucose metabolic process"/>
    <property type="evidence" value="ECO:0007669"/>
    <property type="project" value="InterPro"/>
</dbReference>
<evidence type="ECO:0000256" key="5">
    <source>
        <dbReference type="ARBA" id="ARBA00022801"/>
    </source>
</evidence>
<comment type="caution">
    <text evidence="9">The sequence shown here is derived from an EMBL/GenBank/DDBJ whole genome shotgun (WGS) entry which is preliminary data.</text>
</comment>
<dbReference type="Gene3D" id="2.60.40.1180">
    <property type="entry name" value="Golgi alpha-mannosidase II"/>
    <property type="match status" value="1"/>
</dbReference>
<dbReference type="EMBL" id="JAENIL010000004">
    <property type="protein sequence ID" value="MBK1875805.1"/>
    <property type="molecule type" value="Genomic_DNA"/>
</dbReference>
<evidence type="ECO:0000313" key="9">
    <source>
        <dbReference type="EMBL" id="MBK1875805.1"/>
    </source>
</evidence>
<dbReference type="GO" id="GO:0016139">
    <property type="term" value="P:glycoside catabolic process"/>
    <property type="evidence" value="ECO:0007669"/>
    <property type="project" value="TreeGrafter"/>
</dbReference>
<dbReference type="InterPro" id="IPR013780">
    <property type="entry name" value="Glyco_hydro_b"/>
</dbReference>
<feature type="domain" description="Alpha-L-fucosidase C-terminal" evidence="8">
    <location>
        <begin position="421"/>
        <end position="505"/>
    </location>
</feature>
<dbReference type="Pfam" id="PF16757">
    <property type="entry name" value="Fucosidase_C"/>
    <property type="match status" value="1"/>
</dbReference>
<evidence type="ECO:0000256" key="3">
    <source>
        <dbReference type="ARBA" id="ARBA00012662"/>
    </source>
</evidence>
<sequence>MKEFLPLLAFAATAISSLEAEEFRYEADWDSIRSHWEVPEWFRDAKLGIFLHWGPYTVPAYGVTKYPKYMYYEGWKSKKGEPLFDYHLETYGPQSDFGYKDFIPQFKAEAFDAEEWVALFKEAGARYIVPVAEHHDGFAMYDSKHTKWNAKKMGPKRDTLRELADATRAAGLKFGVSSHLAVNRRYYSKKDPSWDTNDPENWQLYWKADEPKDAPSDEFLDWWWKRTTDIIDNYEPDLLWFDFGFDKPGWESVHKPILAYYYNKGLEWDKEVVLQGKNMNKTSRVNGKFFHDTSVKSFPEDLIVLDLERGRMSDIRDLPWQTDTATSKDTWSYVEGQEFKTSGYLLDELIDIVSKNGCLLLNVGPKADGTITEEETRILKEMGAWLKRNGEAIYGTRPWKIFGEGPTEVQAGNHSEHENPDNVAADIRFTQKEDELYAISLAWPDGGRFTIESLARGNPYEEREVESVHFLSGERPAAWKQTTKGLRIDAGSEKPCEAAYVFRIKFSD</sequence>
<dbReference type="GO" id="GO:0004560">
    <property type="term" value="F:alpha-L-fucosidase activity"/>
    <property type="evidence" value="ECO:0007669"/>
    <property type="project" value="InterPro"/>
</dbReference>
<dbReference type="GO" id="GO:0005764">
    <property type="term" value="C:lysosome"/>
    <property type="evidence" value="ECO:0007669"/>
    <property type="project" value="TreeGrafter"/>
</dbReference>
<evidence type="ECO:0000256" key="2">
    <source>
        <dbReference type="ARBA" id="ARBA00007951"/>
    </source>
</evidence>
<evidence type="ECO:0000256" key="1">
    <source>
        <dbReference type="ARBA" id="ARBA00004071"/>
    </source>
</evidence>